<dbReference type="PIRSF" id="PIRSF002599">
    <property type="entry name" value="Cold_shock_A"/>
    <property type="match status" value="1"/>
</dbReference>
<dbReference type="Pfam" id="PF00313">
    <property type="entry name" value="CSD"/>
    <property type="match status" value="1"/>
</dbReference>
<dbReference type="EMBL" id="CP113527">
    <property type="protein sequence ID" value="WDV08734.1"/>
    <property type="molecule type" value="Genomic_DNA"/>
</dbReference>
<protein>
    <submittedName>
        <fullName evidence="4">Cold shock domain-containing protein</fullName>
    </submittedName>
</protein>
<comment type="subcellular location">
    <subcellularLocation>
        <location evidence="1">Cytoplasm</location>
    </subcellularLocation>
</comment>
<dbReference type="RefSeq" id="WP_274796942.1">
    <property type="nucleotide sequence ID" value="NZ_CP113527.1"/>
</dbReference>
<evidence type="ECO:0000256" key="2">
    <source>
        <dbReference type="ARBA" id="ARBA00022490"/>
    </source>
</evidence>
<name>A0AAJ5RYS0_9BACI</name>
<dbReference type="SMART" id="SM00357">
    <property type="entry name" value="CSP"/>
    <property type="match status" value="1"/>
</dbReference>
<dbReference type="InterPro" id="IPR012156">
    <property type="entry name" value="Cold_shock_CspA"/>
</dbReference>
<dbReference type="PROSITE" id="PS51857">
    <property type="entry name" value="CSD_2"/>
    <property type="match status" value="1"/>
</dbReference>
<dbReference type="Proteomes" id="UP001219585">
    <property type="component" value="Chromosome"/>
</dbReference>
<feature type="domain" description="CSD" evidence="3">
    <location>
        <begin position="2"/>
        <end position="78"/>
    </location>
</feature>
<evidence type="ECO:0000256" key="1">
    <source>
        <dbReference type="ARBA" id="ARBA00004496"/>
    </source>
</evidence>
<dbReference type="SUPFAM" id="SSF50249">
    <property type="entry name" value="Nucleic acid-binding proteins"/>
    <property type="match status" value="1"/>
</dbReference>
<dbReference type="GO" id="GO:0003676">
    <property type="term" value="F:nucleic acid binding"/>
    <property type="evidence" value="ECO:0007669"/>
    <property type="project" value="InterPro"/>
</dbReference>
<sequence>MKREGIVKWFKEEKGNGRIMLDGENKNDVFVHFCSILPDNERFSDGFRFLKEGQKVSFDLIEKPNSTEQKQVAENVIINSD</sequence>
<accession>A0AAJ5RYS0</accession>
<keyword evidence="2" id="KW-0963">Cytoplasm</keyword>
<organism evidence="4 5">
    <name type="scientific">Lysinibacillus irui</name>
    <dbReference type="NCBI Taxonomy" id="2998077"/>
    <lineage>
        <taxon>Bacteria</taxon>
        <taxon>Bacillati</taxon>
        <taxon>Bacillota</taxon>
        <taxon>Bacilli</taxon>
        <taxon>Bacillales</taxon>
        <taxon>Bacillaceae</taxon>
        <taxon>Lysinibacillus</taxon>
    </lineage>
</organism>
<dbReference type="GO" id="GO:0005737">
    <property type="term" value="C:cytoplasm"/>
    <property type="evidence" value="ECO:0007669"/>
    <property type="project" value="UniProtKB-SubCell"/>
</dbReference>
<dbReference type="InterPro" id="IPR011129">
    <property type="entry name" value="CSD"/>
</dbReference>
<dbReference type="InterPro" id="IPR012340">
    <property type="entry name" value="NA-bd_OB-fold"/>
</dbReference>
<evidence type="ECO:0000313" key="5">
    <source>
        <dbReference type="Proteomes" id="UP001219585"/>
    </source>
</evidence>
<gene>
    <name evidence="4" type="ORF">OU989_09750</name>
</gene>
<dbReference type="InterPro" id="IPR002059">
    <property type="entry name" value="CSP_DNA-bd"/>
</dbReference>
<reference evidence="4" key="1">
    <citation type="submission" date="2022-11" db="EMBL/GenBank/DDBJ databases">
        <title>Lysinibacillus irui.</title>
        <authorList>
            <person name="Akintayo S.O."/>
        </authorList>
    </citation>
    <scope>NUCLEOTIDE SEQUENCE</scope>
    <source>
        <strain evidence="4">IRB4-01</strain>
    </source>
</reference>
<proteinExistence type="predicted"/>
<dbReference type="Gene3D" id="2.40.50.140">
    <property type="entry name" value="Nucleic acid-binding proteins"/>
    <property type="match status" value="1"/>
</dbReference>
<evidence type="ECO:0000259" key="3">
    <source>
        <dbReference type="PROSITE" id="PS51857"/>
    </source>
</evidence>
<dbReference type="PRINTS" id="PR00050">
    <property type="entry name" value="COLDSHOCK"/>
</dbReference>
<dbReference type="AlphaFoldDB" id="A0AAJ5RYS0"/>
<evidence type="ECO:0000313" key="4">
    <source>
        <dbReference type="EMBL" id="WDV08734.1"/>
    </source>
</evidence>
<dbReference type="KEGG" id="liu:OU989_09750"/>